<dbReference type="OrthoDB" id="9991235at2759"/>
<evidence type="ECO:0000256" key="2">
    <source>
        <dbReference type="ARBA" id="ARBA00012329"/>
    </source>
</evidence>
<dbReference type="EMBL" id="VRMN01000003">
    <property type="protein sequence ID" value="KAA8496177.1"/>
    <property type="molecule type" value="Genomic_DNA"/>
</dbReference>
<dbReference type="SUPFAM" id="SSF52255">
    <property type="entry name" value="N5-CAIR mutase (phosphoribosylaminoimidazole carboxylase, PurE)"/>
    <property type="match status" value="1"/>
</dbReference>
<keyword evidence="4" id="KW-0456">Lyase</keyword>
<feature type="compositionally biased region" description="Low complexity" evidence="5">
    <location>
        <begin position="366"/>
        <end position="382"/>
    </location>
</feature>
<dbReference type="InterPro" id="IPR000031">
    <property type="entry name" value="PurE_dom"/>
</dbReference>
<comment type="pathway">
    <text evidence="1">Purine metabolism; IMP biosynthesis via de novo pathway; 5-amino-1-(5-phospho-D-ribosyl)imidazole-4-carboxylate from 5-amino-1-(5-phospho-D-ribosyl)imidazole (carboxylase route): step 1/1.</text>
</comment>
<dbReference type="GO" id="GO:0006189">
    <property type="term" value="P:'de novo' IMP biosynthetic process"/>
    <property type="evidence" value="ECO:0007669"/>
    <property type="project" value="UniProtKB-UniPathway"/>
</dbReference>
<evidence type="ECO:0000256" key="5">
    <source>
        <dbReference type="SAM" id="MobiDB-lite"/>
    </source>
</evidence>
<protein>
    <recommendedName>
        <fullName evidence="2">phosphoribosylaminoimidazole carboxylase</fullName>
        <ecNumber evidence="2">4.1.1.21</ecNumber>
    </recommendedName>
</protein>
<evidence type="ECO:0000313" key="7">
    <source>
        <dbReference type="EMBL" id="KAA8496177.1"/>
    </source>
</evidence>
<keyword evidence="3" id="KW-0658">Purine biosynthesis</keyword>
<dbReference type="EC" id="4.1.1.21" evidence="2"/>
<keyword evidence="8" id="KW-1185">Reference proteome</keyword>
<accession>A0A5J4Z0E5</accession>
<dbReference type="PANTHER" id="PTHR23046:SF2">
    <property type="entry name" value="PHOSPHORIBOSYLAMINOIMIDAZOLE CARBOXYLASE"/>
    <property type="match status" value="1"/>
</dbReference>
<comment type="caution">
    <text evidence="7">The sequence shown here is derived from an EMBL/GenBank/DDBJ whole genome shotgun (WGS) entry which is preliminary data.</text>
</comment>
<evidence type="ECO:0000256" key="1">
    <source>
        <dbReference type="ARBA" id="ARBA00004747"/>
    </source>
</evidence>
<feature type="domain" description="PurE" evidence="6">
    <location>
        <begin position="205"/>
        <end position="352"/>
    </location>
</feature>
<organism evidence="7 8">
    <name type="scientific">Porphyridium purpureum</name>
    <name type="common">Red alga</name>
    <name type="synonym">Porphyridium cruentum</name>
    <dbReference type="NCBI Taxonomy" id="35688"/>
    <lineage>
        <taxon>Eukaryota</taxon>
        <taxon>Rhodophyta</taxon>
        <taxon>Bangiophyceae</taxon>
        <taxon>Porphyridiales</taxon>
        <taxon>Porphyridiaceae</taxon>
        <taxon>Porphyridium</taxon>
    </lineage>
</organism>
<gene>
    <name evidence="7" type="ORF">FVE85_2332</name>
</gene>
<dbReference type="GO" id="GO:0004638">
    <property type="term" value="F:phosphoribosylaminoimidazole carboxylase activity"/>
    <property type="evidence" value="ECO:0007669"/>
    <property type="project" value="UniProtKB-EC"/>
</dbReference>
<feature type="region of interest" description="Disordered" evidence="5">
    <location>
        <begin position="355"/>
        <end position="400"/>
    </location>
</feature>
<sequence length="400" mass="42617">MALSYLYERQVQWYLVCNKTGTIAWKTFSSPEWHACESSGAPTCSEDMRLSSVCTQLRHRQSLNLLTKKAWNRAGCLGNTSGLLKSSSFPHYHLAVKSGQWPLTCLRASSLATATSKNEISYGVIEMQGRQADRRETGSEAIAGTKMAFVGASSTTAPVSGKLQASAACSWAVAPSTAWVRRAHPQSRTRLTRGVVAMQYGNTKPVVVILMGSAADEPHCEKIASAAEALGMDAEMRIASAHKIPARLLEVIAAYQADPRDKVYVSVAGRSNALSGMLDCAVSAPVIACPPYSDAFGGADLFSSIRMPGGVSPMLVLDPAGAALAAAKILGVHDRNVRAKVEALQKANRDRLFEDDAKLTSKRKSASPYTAPAPASGSSTAGSPGGLFEQYMRDRAMKGR</sequence>
<dbReference type="AlphaFoldDB" id="A0A5J4Z0E5"/>
<evidence type="ECO:0000259" key="6">
    <source>
        <dbReference type="SMART" id="SM01001"/>
    </source>
</evidence>
<name>A0A5J4Z0E5_PORPP</name>
<evidence type="ECO:0000256" key="4">
    <source>
        <dbReference type="ARBA" id="ARBA00023239"/>
    </source>
</evidence>
<evidence type="ECO:0000313" key="8">
    <source>
        <dbReference type="Proteomes" id="UP000324585"/>
    </source>
</evidence>
<reference evidence="8" key="1">
    <citation type="journal article" date="2019" name="Nat. Commun.">
        <title>Expansion of phycobilisome linker gene families in mesophilic red algae.</title>
        <authorList>
            <person name="Lee J."/>
            <person name="Kim D."/>
            <person name="Bhattacharya D."/>
            <person name="Yoon H.S."/>
        </authorList>
    </citation>
    <scope>NUCLEOTIDE SEQUENCE [LARGE SCALE GENOMIC DNA]</scope>
    <source>
        <strain evidence="8">CCMP 1328</strain>
    </source>
</reference>
<evidence type="ECO:0000256" key="3">
    <source>
        <dbReference type="ARBA" id="ARBA00022755"/>
    </source>
</evidence>
<dbReference type="PANTHER" id="PTHR23046">
    <property type="entry name" value="PHOSPHORIBOSYLAMINOIMIDAZOLE CARBOXYLASE CATALYTIC SUBUNIT"/>
    <property type="match status" value="1"/>
</dbReference>
<dbReference type="HAMAP" id="MF_02045">
    <property type="entry name" value="PurE_classII"/>
    <property type="match status" value="1"/>
</dbReference>
<dbReference type="UniPathway" id="UPA00074">
    <property type="reaction ID" value="UER00130"/>
</dbReference>
<dbReference type="InterPro" id="IPR033626">
    <property type="entry name" value="PurE_classII"/>
</dbReference>
<dbReference type="Proteomes" id="UP000324585">
    <property type="component" value="Unassembled WGS sequence"/>
</dbReference>
<feature type="compositionally biased region" description="Basic and acidic residues" evidence="5">
    <location>
        <begin position="391"/>
        <end position="400"/>
    </location>
</feature>
<dbReference type="Pfam" id="PF00731">
    <property type="entry name" value="AIRC"/>
    <property type="match status" value="1"/>
</dbReference>
<dbReference type="Gene3D" id="3.40.50.1970">
    <property type="match status" value="1"/>
</dbReference>
<dbReference type="SMART" id="SM01001">
    <property type="entry name" value="AIRC"/>
    <property type="match status" value="1"/>
</dbReference>
<dbReference type="InterPro" id="IPR024694">
    <property type="entry name" value="PurE_prokaryotes"/>
</dbReference>
<proteinExistence type="inferred from homology"/>